<feature type="compositionally biased region" description="Polar residues" evidence="1">
    <location>
        <begin position="39"/>
        <end position="54"/>
    </location>
</feature>
<feature type="region of interest" description="Disordered" evidence="1">
    <location>
        <begin position="35"/>
        <end position="54"/>
    </location>
</feature>
<dbReference type="EMBL" id="KK107077">
    <property type="protein sequence ID" value="EZA60569.1"/>
    <property type="molecule type" value="Genomic_DNA"/>
</dbReference>
<sequence>MELLLMNTSNHFSTDMQTNMQKRLINCLDIDCKKGEGNTMGNGTHRQRQNFDSS</sequence>
<reference evidence="2 3" key="1">
    <citation type="journal article" date="2014" name="Curr. Biol.">
        <title>The genome of the clonal raider ant Cerapachys biroi.</title>
        <authorList>
            <person name="Oxley P.R."/>
            <person name="Ji L."/>
            <person name="Fetter-Pruneda I."/>
            <person name="McKenzie S.K."/>
            <person name="Li C."/>
            <person name="Hu H."/>
            <person name="Zhang G."/>
            <person name="Kronauer D.J."/>
        </authorList>
    </citation>
    <scope>NUCLEOTIDE SEQUENCE [LARGE SCALE GENOMIC DNA]</scope>
</reference>
<gene>
    <name evidence="2" type="ORF">X777_14595</name>
</gene>
<keyword evidence="3" id="KW-1185">Reference proteome</keyword>
<name>A0A026WZK1_OOCBI</name>
<dbReference type="Proteomes" id="UP000053097">
    <property type="component" value="Unassembled WGS sequence"/>
</dbReference>
<dbReference type="AlphaFoldDB" id="A0A026WZK1"/>
<evidence type="ECO:0000313" key="3">
    <source>
        <dbReference type="Proteomes" id="UP000053097"/>
    </source>
</evidence>
<evidence type="ECO:0000256" key="1">
    <source>
        <dbReference type="SAM" id="MobiDB-lite"/>
    </source>
</evidence>
<evidence type="ECO:0000313" key="2">
    <source>
        <dbReference type="EMBL" id="EZA60569.1"/>
    </source>
</evidence>
<organism evidence="2 3">
    <name type="scientific">Ooceraea biroi</name>
    <name type="common">Clonal raider ant</name>
    <name type="synonym">Cerapachys biroi</name>
    <dbReference type="NCBI Taxonomy" id="2015173"/>
    <lineage>
        <taxon>Eukaryota</taxon>
        <taxon>Metazoa</taxon>
        <taxon>Ecdysozoa</taxon>
        <taxon>Arthropoda</taxon>
        <taxon>Hexapoda</taxon>
        <taxon>Insecta</taxon>
        <taxon>Pterygota</taxon>
        <taxon>Neoptera</taxon>
        <taxon>Endopterygota</taxon>
        <taxon>Hymenoptera</taxon>
        <taxon>Apocrita</taxon>
        <taxon>Aculeata</taxon>
        <taxon>Formicoidea</taxon>
        <taxon>Formicidae</taxon>
        <taxon>Dorylinae</taxon>
        <taxon>Ooceraea</taxon>
    </lineage>
</organism>
<proteinExistence type="predicted"/>
<accession>A0A026WZK1</accession>
<protein>
    <submittedName>
        <fullName evidence="2">Uncharacterized protein</fullName>
    </submittedName>
</protein>